<dbReference type="STRING" id="660521.SAMN04487949_1978"/>
<keyword evidence="1" id="KW-0378">Hydrolase</keyword>
<proteinExistence type="predicted"/>
<dbReference type="Gene3D" id="2.120.10.30">
    <property type="entry name" value="TolB, C-terminal domain"/>
    <property type="match status" value="1"/>
</dbReference>
<name>A0A1G9TZ85_9EURY</name>
<feature type="domain" description="Peptidase S9 prolyl oligopeptidase catalytic" evidence="3">
    <location>
        <begin position="401"/>
        <end position="609"/>
    </location>
</feature>
<dbReference type="InterPro" id="IPR001375">
    <property type="entry name" value="Peptidase_S9_cat"/>
</dbReference>
<dbReference type="OrthoDB" id="25019at2157"/>
<reference evidence="5" key="1">
    <citation type="submission" date="2016-10" db="EMBL/GenBank/DDBJ databases">
        <authorList>
            <person name="Varghese N."/>
            <person name="Submissions S."/>
        </authorList>
    </citation>
    <scope>NUCLEOTIDE SEQUENCE [LARGE SCALE GENOMIC DNA]</scope>
    <source>
        <strain evidence="5">CGMCC 1.10119</strain>
    </source>
</reference>
<keyword evidence="4" id="KW-0031">Aminopeptidase</keyword>
<keyword evidence="4" id="KW-0645">Protease</keyword>
<dbReference type="Proteomes" id="UP000199451">
    <property type="component" value="Unassembled WGS sequence"/>
</dbReference>
<dbReference type="EMBL" id="FNHL01000002">
    <property type="protein sequence ID" value="SDM53100.1"/>
    <property type="molecule type" value="Genomic_DNA"/>
</dbReference>
<evidence type="ECO:0000256" key="2">
    <source>
        <dbReference type="ARBA" id="ARBA00022825"/>
    </source>
</evidence>
<evidence type="ECO:0000256" key="1">
    <source>
        <dbReference type="ARBA" id="ARBA00022801"/>
    </source>
</evidence>
<dbReference type="InterPro" id="IPR011659">
    <property type="entry name" value="WD40"/>
</dbReference>
<accession>A0A1G9TZ85</accession>
<dbReference type="GO" id="GO:0006508">
    <property type="term" value="P:proteolysis"/>
    <property type="evidence" value="ECO:0007669"/>
    <property type="project" value="InterPro"/>
</dbReference>
<dbReference type="GO" id="GO:0004252">
    <property type="term" value="F:serine-type endopeptidase activity"/>
    <property type="evidence" value="ECO:0007669"/>
    <property type="project" value="TreeGrafter"/>
</dbReference>
<evidence type="ECO:0000313" key="4">
    <source>
        <dbReference type="EMBL" id="SDM53100.1"/>
    </source>
</evidence>
<dbReference type="GO" id="GO:0004177">
    <property type="term" value="F:aminopeptidase activity"/>
    <property type="evidence" value="ECO:0007669"/>
    <property type="project" value="UniProtKB-KW"/>
</dbReference>
<dbReference type="Pfam" id="PF07676">
    <property type="entry name" value="PD40"/>
    <property type="match status" value="1"/>
</dbReference>
<dbReference type="InterPro" id="IPR011042">
    <property type="entry name" value="6-blade_b-propeller_TolB-like"/>
</dbReference>
<dbReference type="Pfam" id="PF00326">
    <property type="entry name" value="Peptidase_S9"/>
    <property type="match status" value="1"/>
</dbReference>
<dbReference type="RefSeq" id="WP_089697200.1">
    <property type="nucleotide sequence ID" value="NZ_FNHL01000002.1"/>
</dbReference>
<dbReference type="SUPFAM" id="SSF82171">
    <property type="entry name" value="DPP6 N-terminal domain-like"/>
    <property type="match status" value="1"/>
</dbReference>
<dbReference type="PANTHER" id="PTHR42776:SF27">
    <property type="entry name" value="DIPEPTIDYL PEPTIDASE FAMILY MEMBER 6"/>
    <property type="match status" value="1"/>
</dbReference>
<keyword evidence="5" id="KW-1185">Reference proteome</keyword>
<organism evidence="4 5">
    <name type="scientific">Halogranum gelatinilyticum</name>
    <dbReference type="NCBI Taxonomy" id="660521"/>
    <lineage>
        <taxon>Archaea</taxon>
        <taxon>Methanobacteriati</taxon>
        <taxon>Methanobacteriota</taxon>
        <taxon>Stenosarchaea group</taxon>
        <taxon>Halobacteria</taxon>
        <taxon>Halobacteriales</taxon>
        <taxon>Haloferacaceae</taxon>
    </lineage>
</organism>
<gene>
    <name evidence="4" type="ORF">SAMN04487949_1978</name>
</gene>
<dbReference type="InterPro" id="IPR029058">
    <property type="entry name" value="AB_hydrolase_fold"/>
</dbReference>
<dbReference type="SUPFAM" id="SSF53474">
    <property type="entry name" value="alpha/beta-Hydrolases"/>
    <property type="match status" value="1"/>
</dbReference>
<evidence type="ECO:0000259" key="3">
    <source>
        <dbReference type="Pfam" id="PF00326"/>
    </source>
</evidence>
<dbReference type="Gene3D" id="2.140.10.30">
    <property type="entry name" value="Dipeptidylpeptidase IV, N-terminal domain"/>
    <property type="match status" value="1"/>
</dbReference>
<keyword evidence="2" id="KW-0720">Serine protease</keyword>
<sequence>MSAESDSDAFSPEDLARLPEFYHPSVSPDGSTVALYYDGTGRNELFLLDPVTGERTQVSDGDVPRNARWPILWRGDGEAVYFHRDEGGDEQNDVYSIDREGRVEQVVAVDGQAIAMDSSSDGRYLLYASDEGTQMNLYHYDTDADEREQLTASEKPVYQGLFSPDDDRIAYAANETDDLENTDTYVMRADGSEKRKLAVGTAGTEVQPVDWHPAGDRLLVADNSADLGRAGIYYLDDDTVEWLGNGQHEESPAAFSPDGSQVVVTRQREAASMPVVYDLDGREVAEFDLPEGVTSVAGRSGFLDDETLVLGHSTPSERSTLYAYDLGMHTTTTLLAPDYGDVDPDRFVDAEYVTYESTDGLGIGALLFDARQRPGVDADATEQPAVVMVHGGPHGQSTKAFNLYAQFLVNKGYTVLQPNYRGSTGRGREFKNRIHGDWGGMEQADVAEGGRWLMGRDWVDEERVAVFGGSYGGYSVYMQLVQYPELWATGIAWIGITDLHRLYEDSMPHFQTMLEQQLGDPEENDELWRDRSAITHVDAIERPIFMVHGVNDPRCPVSQARIFRDALEERGWTEGEEFEYEELGEEGHGSTDTDQKLRTFSLLGDYLDRRL</sequence>
<evidence type="ECO:0000313" key="5">
    <source>
        <dbReference type="Proteomes" id="UP000199451"/>
    </source>
</evidence>
<protein>
    <submittedName>
        <fullName evidence="4">Dipeptidyl aminopeptidase/acylaminoacyl peptidase</fullName>
    </submittedName>
</protein>
<dbReference type="AlphaFoldDB" id="A0A1G9TZ85"/>
<dbReference type="PANTHER" id="PTHR42776">
    <property type="entry name" value="SERINE PEPTIDASE S9 FAMILY MEMBER"/>
    <property type="match status" value="1"/>
</dbReference>
<dbReference type="Gene3D" id="3.40.50.1820">
    <property type="entry name" value="alpha/beta hydrolase"/>
    <property type="match status" value="1"/>
</dbReference>